<reference evidence="2" key="1">
    <citation type="journal article" date="2015" name="Nature">
        <title>Complex archaea that bridge the gap between prokaryotes and eukaryotes.</title>
        <authorList>
            <person name="Spang A."/>
            <person name="Saw J.H."/>
            <person name="Jorgensen S.L."/>
            <person name="Zaremba-Niedzwiedzka K."/>
            <person name="Martijn J."/>
            <person name="Lind A.E."/>
            <person name="van Eijk R."/>
            <person name="Schleper C."/>
            <person name="Guy L."/>
            <person name="Ettema T.J."/>
        </authorList>
    </citation>
    <scope>NUCLEOTIDE SEQUENCE</scope>
</reference>
<keyword evidence="1" id="KW-0812">Transmembrane</keyword>
<organism evidence="2">
    <name type="scientific">marine sediment metagenome</name>
    <dbReference type="NCBI Taxonomy" id="412755"/>
    <lineage>
        <taxon>unclassified sequences</taxon>
        <taxon>metagenomes</taxon>
        <taxon>ecological metagenomes</taxon>
    </lineage>
</organism>
<sequence length="129" mass="14066">MGQRVRTTGENMKTFTAVCDDVSGHVQYDMILLEGTVAVVYFETAVALAATFFPIYSCEKIVVTKRTGTGYAFTAGMKVYWSGINGDPVYPFHRSGFYWIGIATEAAAADDTTVEIDLKGDKASQTEPL</sequence>
<dbReference type="EMBL" id="LAZR01035568">
    <property type="protein sequence ID" value="KKL27164.1"/>
    <property type="molecule type" value="Genomic_DNA"/>
</dbReference>
<comment type="caution">
    <text evidence="2">The sequence shown here is derived from an EMBL/GenBank/DDBJ whole genome shotgun (WGS) entry which is preliminary data.</text>
</comment>
<keyword evidence="1" id="KW-1133">Transmembrane helix</keyword>
<feature type="transmembrane region" description="Helical" evidence="1">
    <location>
        <begin position="38"/>
        <end position="56"/>
    </location>
</feature>
<keyword evidence="1" id="KW-0472">Membrane</keyword>
<evidence type="ECO:0000313" key="2">
    <source>
        <dbReference type="EMBL" id="KKL27164.1"/>
    </source>
</evidence>
<evidence type="ECO:0000256" key="1">
    <source>
        <dbReference type="SAM" id="Phobius"/>
    </source>
</evidence>
<gene>
    <name evidence="2" type="ORF">LCGC14_2387910</name>
</gene>
<proteinExistence type="predicted"/>
<dbReference type="AlphaFoldDB" id="A0A0F9BZ50"/>
<dbReference type="InterPro" id="IPR011231">
    <property type="entry name" value="Phage_VT1-Sakai_H0018"/>
</dbReference>
<accession>A0A0F9BZ50</accession>
<name>A0A0F9BZ50_9ZZZZ</name>
<protein>
    <submittedName>
        <fullName evidence="2">Uncharacterized protein</fullName>
    </submittedName>
</protein>
<dbReference type="Pfam" id="PF09956">
    <property type="entry name" value="Phage_cement_2"/>
    <property type="match status" value="1"/>
</dbReference>